<dbReference type="Gene3D" id="3.40.50.150">
    <property type="entry name" value="Vaccinia Virus protein VP39"/>
    <property type="match status" value="1"/>
</dbReference>
<keyword evidence="4 5" id="KW-0694">RNA-binding</keyword>
<feature type="binding site" evidence="5">
    <location>
        <position position="8"/>
    </location>
    <ligand>
        <name>S-adenosyl-L-methionine</name>
        <dbReference type="ChEBI" id="CHEBI:59789"/>
    </ligand>
</feature>
<dbReference type="InterPro" id="IPR023165">
    <property type="entry name" value="rRNA_Ade_diMease-like_C"/>
</dbReference>
<sequence>MNLSQNFLINDYFISKLISFVTNERPLIEVGCGKGSISKRINPDICIEIDPRFTELLKSYNLVIADARYIPVVRGQIISSLPYSITEDFFNEIIRIDGINRLVLILQKDFIDKIKVYSTYISFVLNYYFDIITDDVIPPESFNPKPKVYSIISIFIRKRKFDSIITNALRCVSNYRNKKLKTAASLCGLKSIDDKKRVRDYKPCQVLELLKSLGIKSV</sequence>
<evidence type="ECO:0000259" key="6">
    <source>
        <dbReference type="SMART" id="SM00650"/>
    </source>
</evidence>
<dbReference type="GeneID" id="36837630"/>
<keyword evidence="2 5" id="KW-0808">Transferase</keyword>
<dbReference type="InterPro" id="IPR001737">
    <property type="entry name" value="KsgA/Erm"/>
</dbReference>
<dbReference type="PANTHER" id="PTHR11727:SF7">
    <property type="entry name" value="DIMETHYLADENOSINE TRANSFERASE-RELATED"/>
    <property type="match status" value="1"/>
</dbReference>
<evidence type="ECO:0000313" key="8">
    <source>
        <dbReference type="Proteomes" id="UP000248410"/>
    </source>
</evidence>
<feature type="domain" description="Ribosomal RNA adenine methylase transferase N-terminal" evidence="6">
    <location>
        <begin position="13"/>
        <end position="159"/>
    </location>
</feature>
<organism evidence="7 8">
    <name type="scientific">Acidianus sulfidivorans JP7</name>
    <dbReference type="NCBI Taxonomy" id="619593"/>
    <lineage>
        <taxon>Archaea</taxon>
        <taxon>Thermoproteota</taxon>
        <taxon>Thermoprotei</taxon>
        <taxon>Sulfolobales</taxon>
        <taxon>Sulfolobaceae</taxon>
        <taxon>Acidianus</taxon>
    </lineage>
</organism>
<evidence type="ECO:0000256" key="2">
    <source>
        <dbReference type="ARBA" id="ARBA00022679"/>
    </source>
</evidence>
<dbReference type="OrthoDB" id="9883at2157"/>
<accession>A0A2U9IMN3</accession>
<dbReference type="GO" id="GO:0003723">
    <property type="term" value="F:RNA binding"/>
    <property type="evidence" value="ECO:0007669"/>
    <property type="project" value="UniProtKB-UniRule"/>
</dbReference>
<dbReference type="Proteomes" id="UP000248410">
    <property type="component" value="Chromosome"/>
</dbReference>
<feature type="binding site" evidence="5">
    <location>
        <position position="66"/>
    </location>
    <ligand>
        <name>S-adenosyl-L-methionine</name>
        <dbReference type="ChEBI" id="CHEBI:59789"/>
    </ligand>
</feature>
<evidence type="ECO:0000256" key="1">
    <source>
        <dbReference type="ARBA" id="ARBA00022603"/>
    </source>
</evidence>
<dbReference type="AlphaFoldDB" id="A0A2U9IMN3"/>
<evidence type="ECO:0000256" key="5">
    <source>
        <dbReference type="PROSITE-ProRule" id="PRU01026"/>
    </source>
</evidence>
<dbReference type="Pfam" id="PF00398">
    <property type="entry name" value="RrnaAD"/>
    <property type="match status" value="1"/>
</dbReference>
<feature type="binding site" evidence="5">
    <location>
        <position position="80"/>
    </location>
    <ligand>
        <name>S-adenosyl-L-methionine</name>
        <dbReference type="ChEBI" id="CHEBI:59789"/>
    </ligand>
</feature>
<dbReference type="SMART" id="SM00650">
    <property type="entry name" value="rADc"/>
    <property type="match status" value="1"/>
</dbReference>
<keyword evidence="3 5" id="KW-0949">S-adenosyl-L-methionine</keyword>
<dbReference type="RefSeq" id="WP_110380150.1">
    <property type="nucleotide sequence ID" value="NZ_CP029288.2"/>
</dbReference>
<keyword evidence="1 5" id="KW-0489">Methyltransferase</keyword>
<dbReference type="NCBIfam" id="NF011489">
    <property type="entry name" value="PRK14896.1-5"/>
    <property type="match status" value="1"/>
</dbReference>
<comment type="similarity">
    <text evidence="5">Belongs to the class I-like SAM-binding methyltransferase superfamily. rRNA adenine N(6)-methyltransferase family.</text>
</comment>
<gene>
    <name evidence="7" type="ORF">DFR86_06635</name>
</gene>
<feature type="binding site" evidence="5">
    <location>
        <position position="48"/>
    </location>
    <ligand>
        <name>S-adenosyl-L-methionine</name>
        <dbReference type="ChEBI" id="CHEBI:59789"/>
    </ligand>
</feature>
<reference evidence="7 8" key="1">
    <citation type="submission" date="2018-05" db="EMBL/GenBank/DDBJ databases">
        <title>Complete Genome Sequences of Extremely Thermoacidophilic, Metal-Mobilizing Type-Strain Members of the Archaeal Family Sulfolobaceae: Acidianus brierleyi DSM-1651T, Acidianus sulfidivorans DSM-18786T, Metallosphaera hakonensis DSM-7519T, and Metallosphaera prunae DSM-10039T.</title>
        <authorList>
            <person name="Counts J.A."/>
            <person name="Kelly R.M."/>
        </authorList>
    </citation>
    <scope>NUCLEOTIDE SEQUENCE [LARGE SCALE GENOMIC DNA]</scope>
    <source>
        <strain evidence="7 8">JP7</strain>
    </source>
</reference>
<dbReference type="KEGG" id="asul:DFR86_06635"/>
<dbReference type="EMBL" id="CP029288">
    <property type="protein sequence ID" value="AWR97260.1"/>
    <property type="molecule type" value="Genomic_DNA"/>
</dbReference>
<proteinExistence type="inferred from homology"/>
<evidence type="ECO:0000256" key="3">
    <source>
        <dbReference type="ARBA" id="ARBA00022691"/>
    </source>
</evidence>
<name>A0A2U9IMN3_9CREN</name>
<evidence type="ECO:0000313" key="7">
    <source>
        <dbReference type="EMBL" id="AWR97260.1"/>
    </source>
</evidence>
<dbReference type="PANTHER" id="PTHR11727">
    <property type="entry name" value="DIMETHYLADENOSINE TRANSFERASE"/>
    <property type="match status" value="1"/>
</dbReference>
<dbReference type="PROSITE" id="PS51689">
    <property type="entry name" value="SAM_RNA_A_N6_MT"/>
    <property type="match status" value="1"/>
</dbReference>
<dbReference type="InterPro" id="IPR029063">
    <property type="entry name" value="SAM-dependent_MTases_sf"/>
</dbReference>
<feature type="binding site" evidence="5">
    <location>
        <position position="6"/>
    </location>
    <ligand>
        <name>S-adenosyl-L-methionine</name>
        <dbReference type="ChEBI" id="CHEBI:59789"/>
    </ligand>
</feature>
<dbReference type="InterPro" id="IPR020598">
    <property type="entry name" value="rRNA_Ade_methylase_Trfase_N"/>
</dbReference>
<dbReference type="Gene3D" id="1.10.8.100">
    <property type="entry name" value="Ribosomal RNA adenine dimethylase-like, domain 2"/>
    <property type="match status" value="1"/>
</dbReference>
<dbReference type="SUPFAM" id="SSF53335">
    <property type="entry name" value="S-adenosyl-L-methionine-dependent methyltransferases"/>
    <property type="match status" value="1"/>
</dbReference>
<feature type="binding site" evidence="5">
    <location>
        <position position="31"/>
    </location>
    <ligand>
        <name>S-adenosyl-L-methionine</name>
        <dbReference type="ChEBI" id="CHEBI:59789"/>
    </ligand>
</feature>
<dbReference type="GO" id="GO:0000179">
    <property type="term" value="F:rRNA (adenine-N6,N6-)-dimethyltransferase activity"/>
    <property type="evidence" value="ECO:0007669"/>
    <property type="project" value="UniProtKB-UniRule"/>
</dbReference>
<keyword evidence="8" id="KW-1185">Reference proteome</keyword>
<protein>
    <submittedName>
        <fullName evidence="7">16S ribosomal RNA methyltransferase A</fullName>
    </submittedName>
</protein>
<evidence type="ECO:0000256" key="4">
    <source>
        <dbReference type="ARBA" id="ARBA00022884"/>
    </source>
</evidence>